<accession>A0A5B7IJ93</accession>
<evidence type="ECO:0000313" key="1">
    <source>
        <dbReference type="EMBL" id="MPC83882.1"/>
    </source>
</evidence>
<dbReference type="AlphaFoldDB" id="A0A5B7IJ93"/>
<dbReference type="Proteomes" id="UP000324222">
    <property type="component" value="Unassembled WGS sequence"/>
</dbReference>
<comment type="caution">
    <text evidence="1">The sequence shown here is derived from an EMBL/GenBank/DDBJ whole genome shotgun (WGS) entry which is preliminary data.</text>
</comment>
<sequence>MQLKYILSSFLCEFLIACNPSPFLYSLKTQITNLGGTVGGGGEGGGALTETERRSVQDRLAKVQSELDSKRVTVKNLKLSLEKIDITE</sequence>
<name>A0A5B7IJ93_PORTR</name>
<protein>
    <submittedName>
        <fullName evidence="1">Uncharacterized protein</fullName>
    </submittedName>
</protein>
<gene>
    <name evidence="1" type="ORF">E2C01_078603</name>
</gene>
<proteinExistence type="predicted"/>
<evidence type="ECO:0000313" key="2">
    <source>
        <dbReference type="Proteomes" id="UP000324222"/>
    </source>
</evidence>
<reference evidence="1 2" key="1">
    <citation type="submission" date="2019-05" db="EMBL/GenBank/DDBJ databases">
        <title>Another draft genome of Portunus trituberculatus and its Hox gene families provides insights of decapod evolution.</title>
        <authorList>
            <person name="Jeong J.-H."/>
            <person name="Song I."/>
            <person name="Kim S."/>
            <person name="Choi T."/>
            <person name="Kim D."/>
            <person name="Ryu S."/>
            <person name="Kim W."/>
        </authorList>
    </citation>
    <scope>NUCLEOTIDE SEQUENCE [LARGE SCALE GENOMIC DNA]</scope>
    <source>
        <tissue evidence="1">Muscle</tissue>
    </source>
</reference>
<dbReference type="EMBL" id="VSRR010063786">
    <property type="protein sequence ID" value="MPC83882.1"/>
    <property type="molecule type" value="Genomic_DNA"/>
</dbReference>
<keyword evidence="2" id="KW-1185">Reference proteome</keyword>
<organism evidence="1 2">
    <name type="scientific">Portunus trituberculatus</name>
    <name type="common">Swimming crab</name>
    <name type="synonym">Neptunus trituberculatus</name>
    <dbReference type="NCBI Taxonomy" id="210409"/>
    <lineage>
        <taxon>Eukaryota</taxon>
        <taxon>Metazoa</taxon>
        <taxon>Ecdysozoa</taxon>
        <taxon>Arthropoda</taxon>
        <taxon>Crustacea</taxon>
        <taxon>Multicrustacea</taxon>
        <taxon>Malacostraca</taxon>
        <taxon>Eumalacostraca</taxon>
        <taxon>Eucarida</taxon>
        <taxon>Decapoda</taxon>
        <taxon>Pleocyemata</taxon>
        <taxon>Brachyura</taxon>
        <taxon>Eubrachyura</taxon>
        <taxon>Portunoidea</taxon>
        <taxon>Portunidae</taxon>
        <taxon>Portuninae</taxon>
        <taxon>Portunus</taxon>
    </lineage>
</organism>